<evidence type="ECO:0000313" key="3">
    <source>
        <dbReference type="Proteomes" id="UP000265520"/>
    </source>
</evidence>
<gene>
    <name evidence="2" type="ORF">A2U01_0012324</name>
</gene>
<sequence>MCGQFGIPFWNFFLATLIGKAVIKAHIQTVFIISVCNNQLLDWIENEFIWVFSHIPGFASVLPKLIANLHAMKEKYLKAPHPVSPNIQVPINYNVKFFSVFKGEKVGFLFYFNLEYCGVAHAHELLCEDSKFNRADISEETAGQRASRINKKDGFRHTMK</sequence>
<evidence type="ECO:0000313" key="2">
    <source>
        <dbReference type="EMBL" id="MCH91397.1"/>
    </source>
</evidence>
<feature type="signal peptide" evidence="1">
    <location>
        <begin position="1"/>
        <end position="25"/>
    </location>
</feature>
<dbReference type="Proteomes" id="UP000265520">
    <property type="component" value="Unassembled WGS sequence"/>
</dbReference>
<organism evidence="2 3">
    <name type="scientific">Trifolium medium</name>
    <dbReference type="NCBI Taxonomy" id="97028"/>
    <lineage>
        <taxon>Eukaryota</taxon>
        <taxon>Viridiplantae</taxon>
        <taxon>Streptophyta</taxon>
        <taxon>Embryophyta</taxon>
        <taxon>Tracheophyta</taxon>
        <taxon>Spermatophyta</taxon>
        <taxon>Magnoliopsida</taxon>
        <taxon>eudicotyledons</taxon>
        <taxon>Gunneridae</taxon>
        <taxon>Pentapetalae</taxon>
        <taxon>rosids</taxon>
        <taxon>fabids</taxon>
        <taxon>Fabales</taxon>
        <taxon>Fabaceae</taxon>
        <taxon>Papilionoideae</taxon>
        <taxon>50 kb inversion clade</taxon>
        <taxon>NPAAA clade</taxon>
        <taxon>Hologalegina</taxon>
        <taxon>IRL clade</taxon>
        <taxon>Trifolieae</taxon>
        <taxon>Trifolium</taxon>
    </lineage>
</organism>
<dbReference type="AlphaFoldDB" id="A0A392MV72"/>
<evidence type="ECO:0000256" key="1">
    <source>
        <dbReference type="SAM" id="SignalP"/>
    </source>
</evidence>
<feature type="chain" id="PRO_5017388064" evidence="1">
    <location>
        <begin position="26"/>
        <end position="160"/>
    </location>
</feature>
<reference evidence="2 3" key="1">
    <citation type="journal article" date="2018" name="Front. Plant Sci.">
        <title>Red Clover (Trifolium pratense) and Zigzag Clover (T. medium) - A Picture of Genomic Similarities and Differences.</title>
        <authorList>
            <person name="Dluhosova J."/>
            <person name="Istvanek J."/>
            <person name="Nedelnik J."/>
            <person name="Repkova J."/>
        </authorList>
    </citation>
    <scope>NUCLEOTIDE SEQUENCE [LARGE SCALE GENOMIC DNA]</scope>
    <source>
        <strain evidence="3">cv. 10/8</strain>
        <tissue evidence="2">Leaf</tissue>
    </source>
</reference>
<keyword evidence="1" id="KW-0732">Signal</keyword>
<name>A0A392MV72_9FABA</name>
<protein>
    <submittedName>
        <fullName evidence="2">Vacuole membrane-like protein</fullName>
    </submittedName>
</protein>
<proteinExistence type="predicted"/>
<accession>A0A392MV72</accession>
<comment type="caution">
    <text evidence="2">The sequence shown here is derived from an EMBL/GenBank/DDBJ whole genome shotgun (WGS) entry which is preliminary data.</text>
</comment>
<dbReference type="EMBL" id="LXQA010020339">
    <property type="protein sequence ID" value="MCH91397.1"/>
    <property type="molecule type" value="Genomic_DNA"/>
</dbReference>
<keyword evidence="3" id="KW-1185">Reference proteome</keyword>